<dbReference type="STRING" id="1122973.GCA_000379925_01112"/>
<evidence type="ECO:0000313" key="15">
    <source>
        <dbReference type="Proteomes" id="UP000297225"/>
    </source>
</evidence>
<dbReference type="GO" id="GO:0046872">
    <property type="term" value="F:metal ion binding"/>
    <property type="evidence" value="ECO:0007669"/>
    <property type="project" value="UniProtKB-KW"/>
</dbReference>
<dbReference type="PANTHER" id="PTHR11669">
    <property type="entry name" value="REPLICATION FACTOR C / DNA POLYMERASE III GAMMA-TAU SUBUNIT"/>
    <property type="match status" value="1"/>
</dbReference>
<proteinExistence type="inferred from homology"/>
<evidence type="ECO:0000256" key="2">
    <source>
        <dbReference type="ARBA" id="ARBA00022679"/>
    </source>
</evidence>
<dbReference type="OrthoDB" id="9810148at2"/>
<comment type="similarity">
    <text evidence="1 11">Belongs to the DnaX/STICHEL family.</text>
</comment>
<comment type="subunit">
    <text evidence="11">DNA polymerase III contains a core (composed of alpha, epsilon and theta chains) that associates with a tau subunit. This core dimerizes to form the POLIII' complex. PolIII' associates with the gamma complex (composed of gamma, delta, delta', psi and chi chains) and with the beta chain to form the complete DNA polymerase III complex.</text>
</comment>
<evidence type="ECO:0000256" key="12">
    <source>
        <dbReference type="SAM" id="MobiDB-lite"/>
    </source>
</evidence>
<protein>
    <recommendedName>
        <fullName evidence="11">DNA polymerase III subunit gamma/tau</fullName>
        <ecNumber evidence="11">2.7.7.7</ecNumber>
    </recommendedName>
</protein>
<dbReference type="GO" id="GO:0006261">
    <property type="term" value="P:DNA-templated DNA replication"/>
    <property type="evidence" value="ECO:0007669"/>
    <property type="project" value="TreeGrafter"/>
</dbReference>
<dbReference type="EMBL" id="SPNC01000111">
    <property type="protein sequence ID" value="TFH94531.1"/>
    <property type="molecule type" value="Genomic_DNA"/>
</dbReference>
<dbReference type="Pfam" id="PF12169">
    <property type="entry name" value="DNA_pol3_gamma3"/>
    <property type="match status" value="1"/>
</dbReference>
<dbReference type="InterPro" id="IPR050238">
    <property type="entry name" value="DNA_Rep/Repair_Clamp_Loader"/>
</dbReference>
<dbReference type="GO" id="GO:0003887">
    <property type="term" value="F:DNA-directed DNA polymerase activity"/>
    <property type="evidence" value="ECO:0007669"/>
    <property type="project" value="UniProtKB-KW"/>
</dbReference>
<dbReference type="Gene3D" id="1.20.272.10">
    <property type="match status" value="1"/>
</dbReference>
<evidence type="ECO:0000256" key="5">
    <source>
        <dbReference type="ARBA" id="ARBA00022723"/>
    </source>
</evidence>
<dbReference type="SMART" id="SM00382">
    <property type="entry name" value="AAA"/>
    <property type="match status" value="1"/>
</dbReference>
<dbReference type="PRINTS" id="PR00300">
    <property type="entry name" value="CLPPROTEASEA"/>
</dbReference>
<dbReference type="Gene3D" id="1.10.8.60">
    <property type="match status" value="1"/>
</dbReference>
<evidence type="ECO:0000256" key="7">
    <source>
        <dbReference type="ARBA" id="ARBA00022833"/>
    </source>
</evidence>
<dbReference type="RefSeq" id="WP_134849012.1">
    <property type="nucleotide sequence ID" value="NZ_CP197400.1"/>
</dbReference>
<name>A0A4Y8WN90_9PORP</name>
<dbReference type="InterPro" id="IPR008921">
    <property type="entry name" value="DNA_pol3_clamp-load_cplx_C"/>
</dbReference>
<dbReference type="SUPFAM" id="SSF52540">
    <property type="entry name" value="P-loop containing nucleoside triphosphate hydrolases"/>
    <property type="match status" value="1"/>
</dbReference>
<dbReference type="InterPro" id="IPR027417">
    <property type="entry name" value="P-loop_NTPase"/>
</dbReference>
<evidence type="ECO:0000256" key="4">
    <source>
        <dbReference type="ARBA" id="ARBA00022705"/>
    </source>
</evidence>
<keyword evidence="9 11" id="KW-0239">DNA-directed DNA polymerase</keyword>
<dbReference type="AlphaFoldDB" id="A0A4Y8WN90"/>
<feature type="compositionally biased region" description="Pro residues" evidence="12">
    <location>
        <begin position="389"/>
        <end position="402"/>
    </location>
</feature>
<dbReference type="GO" id="GO:0005524">
    <property type="term" value="F:ATP binding"/>
    <property type="evidence" value="ECO:0007669"/>
    <property type="project" value="UniProtKB-KW"/>
</dbReference>
<evidence type="ECO:0000256" key="8">
    <source>
        <dbReference type="ARBA" id="ARBA00022840"/>
    </source>
</evidence>
<comment type="caution">
    <text evidence="14">The sequence shown here is derived from an EMBL/GenBank/DDBJ whole genome shotgun (WGS) entry which is preliminary data.</text>
</comment>
<dbReference type="InterPro" id="IPR045085">
    <property type="entry name" value="HLD_clamp_pol_III_gamma_tau"/>
</dbReference>
<accession>A0A4Y8WN90</accession>
<dbReference type="CDD" id="cd00009">
    <property type="entry name" value="AAA"/>
    <property type="match status" value="1"/>
</dbReference>
<dbReference type="Proteomes" id="UP000297225">
    <property type="component" value="Unassembled WGS sequence"/>
</dbReference>
<keyword evidence="8 11" id="KW-0067">ATP-binding</keyword>
<dbReference type="FunFam" id="1.10.8.60:FF:000013">
    <property type="entry name" value="DNA polymerase III subunit gamma/tau"/>
    <property type="match status" value="1"/>
</dbReference>
<keyword evidence="7" id="KW-0862">Zinc</keyword>
<feature type="domain" description="AAA+ ATPase" evidence="13">
    <location>
        <begin position="38"/>
        <end position="181"/>
    </location>
</feature>
<dbReference type="InterPro" id="IPR022754">
    <property type="entry name" value="DNA_pol_III_gamma-3"/>
</dbReference>
<organism evidence="14 15">
    <name type="scientific">Porphyromonas levii</name>
    <dbReference type="NCBI Taxonomy" id="28114"/>
    <lineage>
        <taxon>Bacteria</taxon>
        <taxon>Pseudomonadati</taxon>
        <taxon>Bacteroidota</taxon>
        <taxon>Bacteroidia</taxon>
        <taxon>Bacteroidales</taxon>
        <taxon>Porphyromonadaceae</taxon>
        <taxon>Porphyromonas</taxon>
    </lineage>
</organism>
<dbReference type="NCBIfam" id="TIGR02397">
    <property type="entry name" value="dnaX_nterm"/>
    <property type="match status" value="1"/>
</dbReference>
<dbReference type="CDD" id="cd18137">
    <property type="entry name" value="HLD_clamp_pol_III_gamma_tau"/>
    <property type="match status" value="1"/>
</dbReference>
<dbReference type="Gene3D" id="3.40.50.300">
    <property type="entry name" value="P-loop containing nucleotide triphosphate hydrolases"/>
    <property type="match status" value="1"/>
</dbReference>
<keyword evidence="2 11" id="KW-0808">Transferase</keyword>
<dbReference type="Pfam" id="PF13177">
    <property type="entry name" value="DNA_pol3_delta2"/>
    <property type="match status" value="1"/>
</dbReference>
<dbReference type="InterPro" id="IPR001270">
    <property type="entry name" value="ClpA/B"/>
</dbReference>
<keyword evidence="3 11" id="KW-0548">Nucleotidyltransferase</keyword>
<evidence type="ECO:0000256" key="11">
    <source>
        <dbReference type="RuleBase" id="RU364063"/>
    </source>
</evidence>
<dbReference type="GO" id="GO:0003677">
    <property type="term" value="F:DNA binding"/>
    <property type="evidence" value="ECO:0007669"/>
    <property type="project" value="InterPro"/>
</dbReference>
<evidence type="ECO:0000256" key="6">
    <source>
        <dbReference type="ARBA" id="ARBA00022741"/>
    </source>
</evidence>
<comment type="catalytic activity">
    <reaction evidence="10 11">
        <text>DNA(n) + a 2'-deoxyribonucleoside 5'-triphosphate = DNA(n+1) + diphosphate</text>
        <dbReference type="Rhea" id="RHEA:22508"/>
        <dbReference type="Rhea" id="RHEA-COMP:17339"/>
        <dbReference type="Rhea" id="RHEA-COMP:17340"/>
        <dbReference type="ChEBI" id="CHEBI:33019"/>
        <dbReference type="ChEBI" id="CHEBI:61560"/>
        <dbReference type="ChEBI" id="CHEBI:173112"/>
        <dbReference type="EC" id="2.7.7.7"/>
    </reaction>
</comment>
<dbReference type="NCBIfam" id="NF004046">
    <property type="entry name" value="PRK05563.1"/>
    <property type="match status" value="1"/>
</dbReference>
<evidence type="ECO:0000256" key="1">
    <source>
        <dbReference type="ARBA" id="ARBA00006360"/>
    </source>
</evidence>
<sequence length="586" mass="65249">MSDFVVSARKYRPSTFESVVGQKALTTTLKNAIEQNKLSHAYLFCGPRGVGKTSCARIFAKTINCQNRTPSGEACNECESCIAANEQRSYNIMELDAASNNSVNDIRQLIDQVYIAPTSGKYRVYIIDEVHMLSSSAFNAFLKTLEEPPAHAIFILATTEKHKVLPTIISRCQVHDFSRITAQDIADHLQWIAQNEGIYTEPEALQMIGIAADGGMRDALSMFDQIAGFGGGRITLQGVRENLNLLDEDEYFKLLYYVTEGSYPKTLTLVNDLLIRGYEGDIIMRGFSAFLRNVLLAQSPETLYLVETPLSIRERMQKAAAYTPAYMLWNYLKVSSSFGAQYKSSGDKRLALEVALMKMCEMNSNSPLATPPSVEPTHPAPTESAKSSAPPPPQQTPTPPTANPQGGVGQVSQPQQVYTRPTTTPKEERKKPPQGSGAQKMFGINIATGKQFGAHKEEDKGGKELNRSEDYSEEDLQRSWRKVTSLVKAPIARQVLERNLPTKSPDHRINIVVQSNTHRQQVLEVMDMILQTLHDDLQNDQIGITIDVDVQQVESGPQTPQEKLAFLTKDNPWLQAMTNDLELYPR</sequence>
<dbReference type="InterPro" id="IPR012763">
    <property type="entry name" value="DNA_pol_III_sug/sutau_N"/>
</dbReference>
<evidence type="ECO:0000256" key="10">
    <source>
        <dbReference type="ARBA" id="ARBA00049244"/>
    </source>
</evidence>
<dbReference type="FunFam" id="3.40.50.300:FF:000014">
    <property type="entry name" value="DNA polymerase III subunit gamma/tau"/>
    <property type="match status" value="1"/>
</dbReference>
<comment type="function">
    <text evidence="11">DNA polymerase III is a complex, multichain enzyme responsible for most of the replicative synthesis in bacteria. This DNA polymerase also exhibits 3' to 5' exonuclease activity.</text>
</comment>
<keyword evidence="6 11" id="KW-0547">Nucleotide-binding</keyword>
<evidence type="ECO:0000256" key="3">
    <source>
        <dbReference type="ARBA" id="ARBA00022695"/>
    </source>
</evidence>
<dbReference type="SUPFAM" id="SSF48019">
    <property type="entry name" value="post-AAA+ oligomerization domain-like"/>
    <property type="match status" value="1"/>
</dbReference>
<evidence type="ECO:0000313" key="14">
    <source>
        <dbReference type="EMBL" id="TFH94531.1"/>
    </source>
</evidence>
<dbReference type="InterPro" id="IPR003593">
    <property type="entry name" value="AAA+_ATPase"/>
</dbReference>
<feature type="compositionally biased region" description="Basic and acidic residues" evidence="12">
    <location>
        <begin position="454"/>
        <end position="477"/>
    </location>
</feature>
<reference evidence="14 15" key="1">
    <citation type="submission" date="2019-03" db="EMBL/GenBank/DDBJ databases">
        <title>Porphyromonas levii Isolated from the Uterus of Dairy Cows.</title>
        <authorList>
            <person name="Francis A.M."/>
        </authorList>
    </citation>
    <scope>NUCLEOTIDE SEQUENCE [LARGE SCALE GENOMIC DNA]</scope>
    <source>
        <strain evidence="14 15">AF5678</strain>
    </source>
</reference>
<dbReference type="GO" id="GO:0009360">
    <property type="term" value="C:DNA polymerase III complex"/>
    <property type="evidence" value="ECO:0007669"/>
    <property type="project" value="InterPro"/>
</dbReference>
<dbReference type="Pfam" id="PF22608">
    <property type="entry name" value="DNAX_ATPase_lid"/>
    <property type="match status" value="1"/>
</dbReference>
<evidence type="ECO:0000256" key="9">
    <source>
        <dbReference type="ARBA" id="ARBA00022932"/>
    </source>
</evidence>
<evidence type="ECO:0000259" key="13">
    <source>
        <dbReference type="SMART" id="SM00382"/>
    </source>
</evidence>
<keyword evidence="5" id="KW-0479">Metal-binding</keyword>
<keyword evidence="15" id="KW-1185">Reference proteome</keyword>
<dbReference type="PANTHER" id="PTHR11669:SF0">
    <property type="entry name" value="PROTEIN STICHEL-LIKE 2"/>
    <property type="match status" value="1"/>
</dbReference>
<dbReference type="EC" id="2.7.7.7" evidence="11"/>
<keyword evidence="4 11" id="KW-0235">DNA replication</keyword>
<feature type="region of interest" description="Disordered" evidence="12">
    <location>
        <begin position="366"/>
        <end position="477"/>
    </location>
</feature>
<gene>
    <name evidence="11 14" type="primary">dnaX</name>
    <name evidence="14" type="ORF">E4P47_07060</name>
</gene>